<keyword evidence="4" id="KW-0812">Transmembrane</keyword>
<protein>
    <submittedName>
        <fullName evidence="7">Na+/H+ antiporter subunit E</fullName>
    </submittedName>
</protein>
<evidence type="ECO:0000256" key="4">
    <source>
        <dbReference type="ARBA" id="ARBA00022692"/>
    </source>
</evidence>
<sequence length="157" mass="17383">MSLMVVNILLALAWMGIMSNFSLGSFIAGITLSHIILWIARPLYPEQTYFLRLWGGMAFTGWMVKEIVVSAWKVAGGVLGVGEKVCPAVIAIPLDVKSDWEIELFACCVTLTPGTLSLDVAPDRKTLYVHAMFGSDPDALRHEIKSTMERRIIEVLE</sequence>
<comment type="similarity">
    <text evidence="2">Belongs to the CPA3 antiporters (TC 2.A.63) subunit E family.</text>
</comment>
<dbReference type="RefSeq" id="WP_102114082.1">
    <property type="nucleotide sequence ID" value="NZ_BMGN01000007.1"/>
</dbReference>
<dbReference type="KEGG" id="ncb:C0V82_19580"/>
<evidence type="ECO:0000313" key="8">
    <source>
        <dbReference type="Proteomes" id="UP000234752"/>
    </source>
</evidence>
<evidence type="ECO:0000256" key="3">
    <source>
        <dbReference type="ARBA" id="ARBA00022475"/>
    </source>
</evidence>
<proteinExistence type="inferred from homology"/>
<dbReference type="PANTHER" id="PTHR34584:SF1">
    <property type="entry name" value="NA(+)_H(+) ANTIPORTER SUBUNIT E1"/>
    <property type="match status" value="1"/>
</dbReference>
<dbReference type="Pfam" id="PF01899">
    <property type="entry name" value="MNHE"/>
    <property type="match status" value="1"/>
</dbReference>
<dbReference type="AlphaFoldDB" id="A0A2K9NHI9"/>
<dbReference type="PIRSF" id="PIRSF019239">
    <property type="entry name" value="MrpE"/>
    <property type="match status" value="1"/>
</dbReference>
<dbReference type="GO" id="GO:0005886">
    <property type="term" value="C:plasma membrane"/>
    <property type="evidence" value="ECO:0007669"/>
    <property type="project" value="UniProtKB-SubCell"/>
</dbReference>
<gene>
    <name evidence="7" type="ORF">C0V82_19580</name>
</gene>
<evidence type="ECO:0000256" key="5">
    <source>
        <dbReference type="ARBA" id="ARBA00022989"/>
    </source>
</evidence>
<comment type="subcellular location">
    <subcellularLocation>
        <location evidence="1">Cell membrane</location>
        <topology evidence="1">Multi-pass membrane protein</topology>
    </subcellularLocation>
</comment>
<reference evidence="7 8" key="1">
    <citation type="submission" date="2017-12" db="EMBL/GenBank/DDBJ databases">
        <title>Genomes of bacteria within cyanobacterial aggregates.</title>
        <authorList>
            <person name="Cai H."/>
        </authorList>
    </citation>
    <scope>NUCLEOTIDE SEQUENCE [LARGE SCALE GENOMIC DNA]</scope>
    <source>
        <strain evidence="7 8">TH16</strain>
    </source>
</reference>
<dbReference type="InterPro" id="IPR002758">
    <property type="entry name" value="Cation_antiport_E"/>
</dbReference>
<keyword evidence="8" id="KW-1185">Reference proteome</keyword>
<evidence type="ECO:0000256" key="1">
    <source>
        <dbReference type="ARBA" id="ARBA00004651"/>
    </source>
</evidence>
<keyword evidence="3" id="KW-1003">Cell membrane</keyword>
<dbReference type="PANTHER" id="PTHR34584">
    <property type="entry name" value="NA(+)/H(+) ANTIPORTER SUBUNIT E1"/>
    <property type="match status" value="1"/>
</dbReference>
<evidence type="ECO:0000256" key="6">
    <source>
        <dbReference type="ARBA" id="ARBA00023136"/>
    </source>
</evidence>
<keyword evidence="5" id="KW-1133">Transmembrane helix</keyword>
<evidence type="ECO:0000313" key="7">
    <source>
        <dbReference type="EMBL" id="AUN32549.1"/>
    </source>
</evidence>
<accession>A0A2K9NHI9</accession>
<evidence type="ECO:0000256" key="2">
    <source>
        <dbReference type="ARBA" id="ARBA00006228"/>
    </source>
</evidence>
<dbReference type="EMBL" id="CP025612">
    <property type="protein sequence ID" value="AUN32549.1"/>
    <property type="molecule type" value="Genomic_DNA"/>
</dbReference>
<dbReference type="OrthoDB" id="9807187at2"/>
<name>A0A2K9NHI9_9PROT</name>
<organism evidence="7 8">
    <name type="scientific">Niveispirillum cyanobacteriorum</name>
    <dbReference type="NCBI Taxonomy" id="1612173"/>
    <lineage>
        <taxon>Bacteria</taxon>
        <taxon>Pseudomonadati</taxon>
        <taxon>Pseudomonadota</taxon>
        <taxon>Alphaproteobacteria</taxon>
        <taxon>Rhodospirillales</taxon>
        <taxon>Azospirillaceae</taxon>
        <taxon>Niveispirillum</taxon>
    </lineage>
</organism>
<dbReference type="Proteomes" id="UP000234752">
    <property type="component" value="Chromosome eg_2"/>
</dbReference>
<keyword evidence="6" id="KW-0472">Membrane</keyword>
<dbReference type="GO" id="GO:0008324">
    <property type="term" value="F:monoatomic cation transmembrane transporter activity"/>
    <property type="evidence" value="ECO:0007669"/>
    <property type="project" value="InterPro"/>
</dbReference>